<evidence type="ECO:0000313" key="6">
    <source>
        <dbReference type="EMBL" id="KAL0429954.1"/>
    </source>
</evidence>
<dbReference type="AlphaFoldDB" id="A0AAW2VJL0"/>
<keyword evidence="2" id="KW-0479">Metal-binding</keyword>
<keyword evidence="3" id="KW-0863">Zinc-finger</keyword>
<dbReference type="EMBL" id="JACGWJ010000003">
    <property type="protein sequence ID" value="KAL0429954.1"/>
    <property type="molecule type" value="Genomic_DNA"/>
</dbReference>
<evidence type="ECO:0000259" key="5">
    <source>
        <dbReference type="PROSITE" id="PS51795"/>
    </source>
</evidence>
<evidence type="ECO:0000256" key="2">
    <source>
        <dbReference type="ARBA" id="ARBA00022723"/>
    </source>
</evidence>
<comment type="caution">
    <text evidence="6">The sequence shown here is derived from an EMBL/GenBank/DDBJ whole genome shotgun (WGS) entry which is preliminary data.</text>
</comment>
<evidence type="ECO:0000256" key="1">
    <source>
        <dbReference type="ARBA" id="ARBA00009374"/>
    </source>
</evidence>
<dbReference type="PANTHER" id="PTHR47847">
    <property type="entry name" value="FCS-LIKE ZINC FINGER 17"/>
    <property type="match status" value="1"/>
</dbReference>
<protein>
    <submittedName>
        <fullName evidence="6">FCS-Like Zinc finger 17</fullName>
    </submittedName>
</protein>
<dbReference type="PROSITE" id="PS51795">
    <property type="entry name" value="ZF_FLZ"/>
    <property type="match status" value="1"/>
</dbReference>
<feature type="zinc finger region" description="FLZ-type" evidence="4">
    <location>
        <begin position="74"/>
        <end position="118"/>
    </location>
</feature>
<dbReference type="PANTHER" id="PTHR47847:SF2">
    <property type="entry name" value="FCS-LIKE ZINC FINGER 17-RELATED"/>
    <property type="match status" value="1"/>
</dbReference>
<gene>
    <name evidence="6" type="ORF">Sradi_0621400</name>
</gene>
<keyword evidence="3" id="KW-0862">Zinc</keyword>
<evidence type="ECO:0000256" key="4">
    <source>
        <dbReference type="PROSITE-ProRule" id="PRU01131"/>
    </source>
</evidence>
<dbReference type="GO" id="GO:0008270">
    <property type="term" value="F:zinc ion binding"/>
    <property type="evidence" value="ECO:0007669"/>
    <property type="project" value="UniProtKB-KW"/>
</dbReference>
<name>A0AAW2VJL0_SESRA</name>
<accession>A0AAW2VJL0</accession>
<comment type="similarity">
    <text evidence="1">Belongs to the FLZ family.</text>
</comment>
<reference evidence="6" key="1">
    <citation type="submission" date="2020-06" db="EMBL/GenBank/DDBJ databases">
        <authorList>
            <person name="Li T."/>
            <person name="Hu X."/>
            <person name="Zhang T."/>
            <person name="Song X."/>
            <person name="Zhang H."/>
            <person name="Dai N."/>
            <person name="Sheng W."/>
            <person name="Hou X."/>
            <person name="Wei L."/>
        </authorList>
    </citation>
    <scope>NUCLEOTIDE SEQUENCE</scope>
    <source>
        <strain evidence="6">G02</strain>
        <tissue evidence="6">Leaf</tissue>
    </source>
</reference>
<reference evidence="6" key="2">
    <citation type="journal article" date="2024" name="Plant">
        <title>Genomic evolution and insights into agronomic trait innovations of Sesamum species.</title>
        <authorList>
            <person name="Miao H."/>
            <person name="Wang L."/>
            <person name="Qu L."/>
            <person name="Liu H."/>
            <person name="Sun Y."/>
            <person name="Le M."/>
            <person name="Wang Q."/>
            <person name="Wei S."/>
            <person name="Zheng Y."/>
            <person name="Lin W."/>
            <person name="Duan Y."/>
            <person name="Cao H."/>
            <person name="Xiong S."/>
            <person name="Wang X."/>
            <person name="Wei L."/>
            <person name="Li C."/>
            <person name="Ma Q."/>
            <person name="Ju M."/>
            <person name="Zhao R."/>
            <person name="Li G."/>
            <person name="Mu C."/>
            <person name="Tian Q."/>
            <person name="Mei H."/>
            <person name="Zhang T."/>
            <person name="Gao T."/>
            <person name="Zhang H."/>
        </authorList>
    </citation>
    <scope>NUCLEOTIDE SEQUENCE</scope>
    <source>
        <strain evidence="6">G02</strain>
    </source>
</reference>
<sequence length="167" mass="19056">MLSTIWSKKRRGSFLGSCSDEGLRVLTKLANGNSNVVVKPIFLHNQTVESAVRVSCSSFSDDDGDNNGDGVSYCFLKSCHLCHKPLCLDKEVYMYMGDLGFCSVECRERQIYLDEMKEIEASTQRILSSFRQRRRDGGGRCETSNLLVEFQRRRRPFTSEKSRVIFS</sequence>
<organism evidence="6">
    <name type="scientific">Sesamum radiatum</name>
    <name type="common">Black benniseed</name>
    <dbReference type="NCBI Taxonomy" id="300843"/>
    <lineage>
        <taxon>Eukaryota</taxon>
        <taxon>Viridiplantae</taxon>
        <taxon>Streptophyta</taxon>
        <taxon>Embryophyta</taxon>
        <taxon>Tracheophyta</taxon>
        <taxon>Spermatophyta</taxon>
        <taxon>Magnoliopsida</taxon>
        <taxon>eudicotyledons</taxon>
        <taxon>Gunneridae</taxon>
        <taxon>Pentapetalae</taxon>
        <taxon>asterids</taxon>
        <taxon>lamiids</taxon>
        <taxon>Lamiales</taxon>
        <taxon>Pedaliaceae</taxon>
        <taxon>Sesamum</taxon>
    </lineage>
</organism>
<dbReference type="InterPro" id="IPR044181">
    <property type="entry name" value="FLZ17/18"/>
</dbReference>
<dbReference type="Pfam" id="PF04570">
    <property type="entry name" value="zf-FLZ"/>
    <property type="match status" value="1"/>
</dbReference>
<feature type="domain" description="FLZ-type" evidence="5">
    <location>
        <begin position="74"/>
        <end position="118"/>
    </location>
</feature>
<dbReference type="InterPro" id="IPR007650">
    <property type="entry name" value="Zf-FLZ_dom"/>
</dbReference>
<evidence type="ECO:0000256" key="3">
    <source>
        <dbReference type="ARBA" id="ARBA00022771"/>
    </source>
</evidence>
<proteinExistence type="inferred from homology"/>